<dbReference type="Gene3D" id="3.40.50.10090">
    <property type="match status" value="2"/>
</dbReference>
<dbReference type="Pfam" id="PF02602">
    <property type="entry name" value="HEM4"/>
    <property type="match status" value="1"/>
</dbReference>
<evidence type="ECO:0000259" key="1">
    <source>
        <dbReference type="Pfam" id="PF02602"/>
    </source>
</evidence>
<dbReference type="Proteomes" id="UP000586093">
    <property type="component" value="Unassembled WGS sequence"/>
</dbReference>
<proteinExistence type="predicted"/>
<sequence length="306" mass="32079">MPAAPRPAGALRRLLVTRPAGQCPAWVQALRAGGLPAEALPLLAVGPLDDRRALQAAWVRLADWTLLVFVSPNAVQHFFDARPAGLPWPAGTQAAAPGPGSAAALRTAGVPADQVVEPRPDAARFDTESLWTVLRERPGGWTDRPVLILRGLEDAAPDAEGPAARAPDLPGAQAGVGREWLGRTLEAAGARVETLACYRRGPPPPEAALRARLEALRDAAAETVWLLSSAEALDHLARLEAALPPAAGDWRAASIALCTHARIAARARAAGFGRVEALPPQPAAVIDWWHRAGGRITPSAAPDEQG</sequence>
<dbReference type="RefSeq" id="WP_182664476.1">
    <property type="nucleotide sequence ID" value="NZ_JACIVI010000003.1"/>
</dbReference>
<name>A0A839HKY8_9BURK</name>
<dbReference type="GO" id="GO:0004852">
    <property type="term" value="F:uroporphyrinogen-III synthase activity"/>
    <property type="evidence" value="ECO:0007669"/>
    <property type="project" value="InterPro"/>
</dbReference>
<organism evidence="2 3">
    <name type="scientific">Aquariibacter albus</name>
    <dbReference type="NCBI Taxonomy" id="2759899"/>
    <lineage>
        <taxon>Bacteria</taxon>
        <taxon>Pseudomonadati</taxon>
        <taxon>Pseudomonadota</taxon>
        <taxon>Betaproteobacteria</taxon>
        <taxon>Burkholderiales</taxon>
        <taxon>Sphaerotilaceae</taxon>
        <taxon>Aquariibacter</taxon>
    </lineage>
</organism>
<feature type="domain" description="Tetrapyrrole biosynthesis uroporphyrinogen III synthase" evidence="1">
    <location>
        <begin position="26"/>
        <end position="151"/>
    </location>
</feature>
<gene>
    <name evidence="2" type="ORF">H4F90_11050</name>
</gene>
<protein>
    <submittedName>
        <fullName evidence="2">Uroporphyrinogen-III synthase</fullName>
    </submittedName>
</protein>
<dbReference type="InterPro" id="IPR003754">
    <property type="entry name" value="4pyrrol_synth_uPrphyn_synth"/>
</dbReference>
<comment type="caution">
    <text evidence="2">The sequence shown here is derived from an EMBL/GenBank/DDBJ whole genome shotgun (WGS) entry which is preliminary data.</text>
</comment>
<accession>A0A839HKY8</accession>
<evidence type="ECO:0000313" key="3">
    <source>
        <dbReference type="Proteomes" id="UP000586093"/>
    </source>
</evidence>
<keyword evidence="3" id="KW-1185">Reference proteome</keyword>
<dbReference type="GO" id="GO:0033014">
    <property type="term" value="P:tetrapyrrole biosynthetic process"/>
    <property type="evidence" value="ECO:0007669"/>
    <property type="project" value="InterPro"/>
</dbReference>
<dbReference type="AlphaFoldDB" id="A0A839HKY8"/>
<dbReference type="InterPro" id="IPR036108">
    <property type="entry name" value="4pyrrol_syn_uPrphyn_synt_sf"/>
</dbReference>
<evidence type="ECO:0000313" key="2">
    <source>
        <dbReference type="EMBL" id="MBB1162516.1"/>
    </source>
</evidence>
<dbReference type="EMBL" id="JACIVI010000003">
    <property type="protein sequence ID" value="MBB1162516.1"/>
    <property type="molecule type" value="Genomic_DNA"/>
</dbReference>
<reference evidence="2 3" key="1">
    <citation type="submission" date="2020-08" db="EMBL/GenBank/DDBJ databases">
        <title>Aquariorum lacteus gen. nov., sp. nov., a new member of the family Comamonadaceae, isolated from freshwater aquarium.</title>
        <authorList>
            <person name="Chun S.-J."/>
        </authorList>
    </citation>
    <scope>NUCLEOTIDE SEQUENCE [LARGE SCALE GENOMIC DNA]</scope>
    <source>
        <strain evidence="2 3">SJAQ100</strain>
    </source>
</reference>
<dbReference type="SUPFAM" id="SSF69618">
    <property type="entry name" value="HemD-like"/>
    <property type="match status" value="1"/>
</dbReference>
<dbReference type="CDD" id="cd06578">
    <property type="entry name" value="HemD"/>
    <property type="match status" value="1"/>
</dbReference>